<dbReference type="GO" id="GO:0005524">
    <property type="term" value="F:ATP binding"/>
    <property type="evidence" value="ECO:0007669"/>
    <property type="project" value="InterPro"/>
</dbReference>
<feature type="domain" description="Protein kinase" evidence="5">
    <location>
        <begin position="779"/>
        <end position="1068"/>
    </location>
</feature>
<sequence>MLSEEWADAIIQDQADPQKVEQIFDLGIQREAQPLTRLKKKKLLVLKRMSETKLLAQETTSGQTQNLQSKLSNSVRNFYLIFSFQVPSLYWWSPPKNKLTNHHTANKVFQPIIQKFALALKRLYLKDGTELSPEECKAIRQFSSRIWGSEPWEEEAFNTGNWYYFNLDGSPVLYDPESGQPLFNYLKVAPSTSSEMELSEDECELQDILGFKSDFSFNLSRDDDQSMQGNESIAPLNLANISSSMNDYDNDSIVTREAIADTEISIKLDSPAQASSVAYIKARNRRASVTINTQEALNDVYSMFGKTIKDSDDSDEFDNSDAIDEDRVCNDNTTFTASGLRDATADVTFWSQPAKKSAPSVEISVNHLGAFDLQDENAVPSSQSHNTPSISTSSCGPVAFKPVRKPLATITPFSDENATGVALSAPESFHLGIAAPKVKRIPLAVKSICSFETTHEVAANHIGQNDCQQPLTTNGKSLWPSENAIYPPPEKYLTPENEKDAYDFSFKEECEVGCGEADPNCDYDNDVDESDALMHRPLRFVPIGDNFNALTPITERTIECTSLITNRYMNLPQDSEILDSGKHSPSSPGEEFADIFSSKDALVEGSMNYGEKPGGSTLMDSNIPKQSPLGLMPPMTHSPCVQRSQAQHLPETPSKVFPPVYEPISLMENLDSHSIRSETKELMRLPYQVGSTSISLPTPTSISDPKPCNPFSDDVVNSLLKKLDPPIDHYAGFLLRANTFANKLDQLQKRCKAGVRKHSHGGNPAEEALWEIALDGDIYYIHEKLGEGAYGSVFRVSEALKDTCADVHQTNSVQKAMKVESPPNFYEFAILSQLHRTLSKRCLESIIAPEKLYAFADESFLLMEYSSQGTLLDMVNRATDIGIKPTTPGLASGVDELLAMFFTIELMRVVEGLHGAGYIHGDLKIDNCLIRLESPPEGIKLWSSTYDPEGDHGWRFKGIRLIDYGRSINTSLFAPNQQFIAEWQTDEYDCEEMRTGQPWTYHADYHGIVAVAHCLLFVCLKPKQIPNIVELQSVRAAMEDWLKANCERNGKSLKAFLKKIEIFTHSHH</sequence>
<dbReference type="InterPro" id="IPR015661">
    <property type="entry name" value="Bub1/Mad3"/>
</dbReference>
<dbReference type="PANTHER" id="PTHR14030">
    <property type="entry name" value="MITOTIC CHECKPOINT SERINE/THREONINE-PROTEIN KINASE BUB1"/>
    <property type="match status" value="1"/>
</dbReference>
<dbReference type="PANTHER" id="PTHR14030:SF4">
    <property type="entry name" value="BUB1 KINASE, ISOFORM A-RELATED"/>
    <property type="match status" value="1"/>
</dbReference>
<evidence type="ECO:0000259" key="5">
    <source>
        <dbReference type="PROSITE" id="PS50011"/>
    </source>
</evidence>
<dbReference type="GO" id="GO:0004672">
    <property type="term" value="F:protein kinase activity"/>
    <property type="evidence" value="ECO:0007669"/>
    <property type="project" value="InterPro"/>
</dbReference>
<dbReference type="PROSITE" id="PS50011">
    <property type="entry name" value="PROTEIN_KINASE_DOM"/>
    <property type="match status" value="1"/>
</dbReference>
<dbReference type="EMBL" id="AVOT02016680">
    <property type="protein sequence ID" value="MBW0502181.1"/>
    <property type="molecule type" value="Genomic_DNA"/>
</dbReference>
<name>A0A9Q3HEM6_9BASI</name>
<evidence type="ECO:0000256" key="4">
    <source>
        <dbReference type="ARBA" id="ARBA00023328"/>
    </source>
</evidence>
<dbReference type="InterPro" id="IPR000719">
    <property type="entry name" value="Prot_kinase_dom"/>
</dbReference>
<evidence type="ECO:0000256" key="2">
    <source>
        <dbReference type="ARBA" id="ARBA00022454"/>
    </source>
</evidence>
<evidence type="ECO:0000313" key="7">
    <source>
        <dbReference type="Proteomes" id="UP000765509"/>
    </source>
</evidence>
<dbReference type="Gene3D" id="1.25.40.430">
    <property type="match status" value="1"/>
</dbReference>
<dbReference type="InterPro" id="IPR008271">
    <property type="entry name" value="Ser/Thr_kinase_AS"/>
</dbReference>
<dbReference type="PROSITE" id="PS00108">
    <property type="entry name" value="PROTEIN_KINASE_ST"/>
    <property type="match status" value="1"/>
</dbReference>
<protein>
    <recommendedName>
        <fullName evidence="5">Protein kinase domain-containing protein</fullName>
    </recommendedName>
</protein>
<dbReference type="GO" id="GO:0007094">
    <property type="term" value="P:mitotic spindle assembly checkpoint signaling"/>
    <property type="evidence" value="ECO:0007669"/>
    <property type="project" value="InterPro"/>
</dbReference>
<evidence type="ECO:0000313" key="6">
    <source>
        <dbReference type="EMBL" id="MBW0502181.1"/>
    </source>
</evidence>
<proteinExistence type="predicted"/>
<gene>
    <name evidence="6" type="ORF">O181_041896</name>
</gene>
<accession>A0A9Q3HEM6</accession>
<dbReference type="GO" id="GO:0005634">
    <property type="term" value="C:nucleus"/>
    <property type="evidence" value="ECO:0007669"/>
    <property type="project" value="TreeGrafter"/>
</dbReference>
<keyword evidence="3" id="KW-0995">Kinetochore</keyword>
<dbReference type="GO" id="GO:0032991">
    <property type="term" value="C:protein-containing complex"/>
    <property type="evidence" value="ECO:0007669"/>
    <property type="project" value="UniProtKB-ARBA"/>
</dbReference>
<reference evidence="6" key="1">
    <citation type="submission" date="2021-03" db="EMBL/GenBank/DDBJ databases">
        <title>Draft genome sequence of rust myrtle Austropuccinia psidii MF-1, a brazilian biotype.</title>
        <authorList>
            <person name="Quecine M.C."/>
            <person name="Pachon D.M.R."/>
            <person name="Bonatelli M.L."/>
            <person name="Correr F.H."/>
            <person name="Franceschini L.M."/>
            <person name="Leite T.F."/>
            <person name="Margarido G.R.A."/>
            <person name="Almeida C.A."/>
            <person name="Ferrarezi J.A."/>
            <person name="Labate C.A."/>
        </authorList>
    </citation>
    <scope>NUCLEOTIDE SEQUENCE</scope>
    <source>
        <strain evidence="6">MF-1</strain>
    </source>
</reference>
<dbReference type="Gene3D" id="1.10.510.10">
    <property type="entry name" value="Transferase(Phosphotransferase) domain 1"/>
    <property type="match status" value="1"/>
</dbReference>
<keyword evidence="2" id="KW-0158">Chromosome</keyword>
<comment type="caution">
    <text evidence="6">The sequence shown here is derived from an EMBL/GenBank/DDBJ whole genome shotgun (WGS) entry which is preliminary data.</text>
</comment>
<comment type="subcellular location">
    <subcellularLocation>
        <location evidence="1">Chromosome</location>
        <location evidence="1">Centromere</location>
        <location evidence="1">Kinetochore</location>
    </subcellularLocation>
</comment>
<evidence type="ECO:0000256" key="1">
    <source>
        <dbReference type="ARBA" id="ARBA00004629"/>
    </source>
</evidence>
<dbReference type="AlphaFoldDB" id="A0A9Q3HEM6"/>
<dbReference type="SUPFAM" id="SSF56112">
    <property type="entry name" value="Protein kinase-like (PK-like)"/>
    <property type="match status" value="1"/>
</dbReference>
<dbReference type="InterPro" id="IPR011009">
    <property type="entry name" value="Kinase-like_dom_sf"/>
</dbReference>
<dbReference type="OrthoDB" id="248495at2759"/>
<evidence type="ECO:0000256" key="3">
    <source>
        <dbReference type="ARBA" id="ARBA00022838"/>
    </source>
</evidence>
<organism evidence="6 7">
    <name type="scientific">Austropuccinia psidii MF-1</name>
    <dbReference type="NCBI Taxonomy" id="1389203"/>
    <lineage>
        <taxon>Eukaryota</taxon>
        <taxon>Fungi</taxon>
        <taxon>Dikarya</taxon>
        <taxon>Basidiomycota</taxon>
        <taxon>Pucciniomycotina</taxon>
        <taxon>Pucciniomycetes</taxon>
        <taxon>Pucciniales</taxon>
        <taxon>Sphaerophragmiaceae</taxon>
        <taxon>Austropuccinia</taxon>
    </lineage>
</organism>
<keyword evidence="4" id="KW-0137">Centromere</keyword>
<dbReference type="Proteomes" id="UP000765509">
    <property type="component" value="Unassembled WGS sequence"/>
</dbReference>
<dbReference type="GO" id="GO:0000776">
    <property type="term" value="C:kinetochore"/>
    <property type="evidence" value="ECO:0007669"/>
    <property type="project" value="UniProtKB-KW"/>
</dbReference>
<dbReference type="SMART" id="SM00220">
    <property type="entry name" value="S_TKc"/>
    <property type="match status" value="1"/>
</dbReference>
<keyword evidence="7" id="KW-1185">Reference proteome</keyword>
<dbReference type="Pfam" id="PF00069">
    <property type="entry name" value="Pkinase"/>
    <property type="match status" value="1"/>
</dbReference>
<dbReference type="GO" id="GO:0051754">
    <property type="term" value="P:meiotic sister chromatid cohesion, centromeric"/>
    <property type="evidence" value="ECO:0007669"/>
    <property type="project" value="TreeGrafter"/>
</dbReference>